<name>A0A094ZYB2_SCHHA</name>
<proteinExistence type="predicted"/>
<gene>
    <name evidence="1" type="ORF">MS3_07776</name>
</gene>
<protein>
    <submittedName>
        <fullName evidence="1">Uncharacterized protein</fullName>
    </submittedName>
</protein>
<evidence type="ECO:0000313" key="1">
    <source>
        <dbReference type="EMBL" id="KGB39357.1"/>
    </source>
</evidence>
<dbReference type="AlphaFoldDB" id="A0A094ZYB2"/>
<sequence>MSCEELNQEKTSRSYLYSLSFIIQLVSTVSTNVELYLEKSVYPTPKATLLLQKKPRPQSTLNKKLQNVTNEEI</sequence>
<dbReference type="EMBL" id="KL251187">
    <property type="protein sequence ID" value="KGB39357.1"/>
    <property type="molecule type" value="Genomic_DNA"/>
</dbReference>
<organism evidence="1">
    <name type="scientific">Schistosoma haematobium</name>
    <name type="common">Blood fluke</name>
    <dbReference type="NCBI Taxonomy" id="6185"/>
    <lineage>
        <taxon>Eukaryota</taxon>
        <taxon>Metazoa</taxon>
        <taxon>Spiralia</taxon>
        <taxon>Lophotrochozoa</taxon>
        <taxon>Platyhelminthes</taxon>
        <taxon>Trematoda</taxon>
        <taxon>Digenea</taxon>
        <taxon>Strigeidida</taxon>
        <taxon>Schistosomatoidea</taxon>
        <taxon>Schistosomatidae</taxon>
        <taxon>Schistosoma</taxon>
    </lineage>
</organism>
<accession>A0A094ZYB2</accession>
<reference evidence="1" key="1">
    <citation type="journal article" date="2012" name="Nat. Genet.">
        <title>Whole-genome sequence of Schistosoma haematobium.</title>
        <authorList>
            <person name="Young N.D."/>
            <person name="Jex A.R."/>
            <person name="Li B."/>
            <person name="Liu S."/>
            <person name="Yang L."/>
            <person name="Xiong Z."/>
            <person name="Li Y."/>
            <person name="Cantacessi C."/>
            <person name="Hall R.S."/>
            <person name="Xu X."/>
            <person name="Chen F."/>
            <person name="Wu X."/>
            <person name="Zerlotini A."/>
            <person name="Oliveira G."/>
            <person name="Hofmann A."/>
            <person name="Zhang G."/>
            <person name="Fang X."/>
            <person name="Kang Y."/>
            <person name="Campbell B.E."/>
            <person name="Loukas A."/>
            <person name="Ranganathan S."/>
            <person name="Rollinson D."/>
            <person name="Rinaldi G."/>
            <person name="Brindley P.J."/>
            <person name="Yang H."/>
            <person name="Wang J."/>
            <person name="Wang J."/>
            <person name="Gasser R.B."/>
        </authorList>
    </citation>
    <scope>NUCLEOTIDE SEQUENCE [LARGE SCALE GENOMIC DNA]</scope>
</reference>